<dbReference type="EMBL" id="CACRZD030000018">
    <property type="protein sequence ID" value="CAA6673744.1"/>
    <property type="molecule type" value="Genomic_DNA"/>
</dbReference>
<name>A0A7I8JUH5_SPIIN</name>
<accession>A0A7I8JUH5</accession>
<keyword evidence="3" id="KW-1185">Reference proteome</keyword>
<dbReference type="AlphaFoldDB" id="A0A7I8JUH5"/>
<feature type="region of interest" description="Disordered" evidence="1">
    <location>
        <begin position="1"/>
        <end position="35"/>
    </location>
</feature>
<organism evidence="2">
    <name type="scientific">Spirodela intermedia</name>
    <name type="common">Intermediate duckweed</name>
    <dbReference type="NCBI Taxonomy" id="51605"/>
    <lineage>
        <taxon>Eukaryota</taxon>
        <taxon>Viridiplantae</taxon>
        <taxon>Streptophyta</taxon>
        <taxon>Embryophyta</taxon>
        <taxon>Tracheophyta</taxon>
        <taxon>Spermatophyta</taxon>
        <taxon>Magnoliopsida</taxon>
        <taxon>Liliopsida</taxon>
        <taxon>Araceae</taxon>
        <taxon>Lemnoideae</taxon>
        <taxon>Spirodela</taxon>
    </lineage>
</organism>
<dbReference type="Proteomes" id="UP001189122">
    <property type="component" value="Unassembled WGS sequence"/>
</dbReference>
<feature type="compositionally biased region" description="Low complexity" evidence="1">
    <location>
        <begin position="1"/>
        <end position="16"/>
    </location>
</feature>
<gene>
    <name evidence="2" type="ORF">SI7747_18020161</name>
</gene>
<sequence>MQGTSSRSLAGRGSSSPVPWRSPLRASGSSPPRSIMTSIITLFTEEK</sequence>
<evidence type="ECO:0000313" key="2">
    <source>
        <dbReference type="EMBL" id="CAA2634767.1"/>
    </source>
</evidence>
<evidence type="ECO:0000256" key="1">
    <source>
        <dbReference type="SAM" id="MobiDB-lite"/>
    </source>
</evidence>
<evidence type="ECO:0000313" key="3">
    <source>
        <dbReference type="Proteomes" id="UP001189122"/>
    </source>
</evidence>
<proteinExistence type="predicted"/>
<protein>
    <submittedName>
        <fullName evidence="2">Uncharacterized protein</fullName>
    </submittedName>
</protein>
<dbReference type="EMBL" id="LR743605">
    <property type="protein sequence ID" value="CAA2634767.1"/>
    <property type="molecule type" value="Genomic_DNA"/>
</dbReference>
<reference evidence="2 3" key="1">
    <citation type="submission" date="2019-12" db="EMBL/GenBank/DDBJ databases">
        <authorList>
            <person name="Scholz U."/>
            <person name="Mascher M."/>
            <person name="Fiebig A."/>
        </authorList>
    </citation>
    <scope>NUCLEOTIDE SEQUENCE</scope>
</reference>